<dbReference type="SUPFAM" id="SSF110942">
    <property type="entry name" value="HSP90 C-terminal domain"/>
    <property type="match status" value="1"/>
</dbReference>
<dbReference type="InterPro" id="IPR037196">
    <property type="entry name" value="HSP90_C"/>
</dbReference>
<dbReference type="PRINTS" id="PR00775">
    <property type="entry name" value="HEATSHOCK90"/>
</dbReference>
<feature type="binding site" evidence="9">
    <location>
        <position position="35"/>
    </location>
    <ligand>
        <name>ATP</name>
        <dbReference type="ChEBI" id="CHEBI:30616"/>
    </ligand>
</feature>
<feature type="region of interest" description="C" evidence="8">
    <location>
        <begin position="560"/>
        <end position="635"/>
    </location>
</feature>
<evidence type="ECO:0000256" key="7">
    <source>
        <dbReference type="ARBA" id="ARBA00023186"/>
    </source>
</evidence>
<dbReference type="NCBIfam" id="NF003555">
    <property type="entry name" value="PRK05218.1"/>
    <property type="match status" value="1"/>
</dbReference>
<evidence type="ECO:0000256" key="5">
    <source>
        <dbReference type="ARBA" id="ARBA00022840"/>
    </source>
</evidence>
<feature type="binding site" evidence="9">
    <location>
        <position position="77"/>
    </location>
    <ligand>
        <name>ATP</name>
        <dbReference type="ChEBI" id="CHEBI:30616"/>
    </ligand>
</feature>
<dbReference type="SUPFAM" id="SSF55874">
    <property type="entry name" value="ATPase domain of HSP90 chaperone/DNA topoisomerase II/histidine kinase"/>
    <property type="match status" value="1"/>
</dbReference>
<dbReference type="SUPFAM" id="SSF54211">
    <property type="entry name" value="Ribosomal protein S5 domain 2-like"/>
    <property type="match status" value="1"/>
</dbReference>
<dbReference type="Gene3D" id="1.20.120.790">
    <property type="entry name" value="Heat shock protein 90, C-terminal domain"/>
    <property type="match status" value="1"/>
</dbReference>
<comment type="subcellular location">
    <subcellularLocation>
        <location evidence="1 8">Cytoplasm</location>
    </subcellularLocation>
</comment>
<reference evidence="11" key="2">
    <citation type="journal article" date="2021" name="PeerJ">
        <title>Extensive microbial diversity within the chicken gut microbiome revealed by metagenomics and culture.</title>
        <authorList>
            <person name="Gilroy R."/>
            <person name="Ravi A."/>
            <person name="Getino M."/>
            <person name="Pursley I."/>
            <person name="Horton D.L."/>
            <person name="Alikhan N.F."/>
            <person name="Baker D."/>
            <person name="Gharbi K."/>
            <person name="Hall N."/>
            <person name="Watson M."/>
            <person name="Adriaenssens E.M."/>
            <person name="Foster-Nyarko E."/>
            <person name="Jarju S."/>
            <person name="Secka A."/>
            <person name="Antonio M."/>
            <person name="Oren A."/>
            <person name="Chaudhuri R.R."/>
            <person name="La Ragione R."/>
            <person name="Hildebrand F."/>
            <person name="Pallen M.J."/>
        </authorList>
    </citation>
    <scope>NUCLEOTIDE SEQUENCE</scope>
    <source>
        <strain evidence="11">ChiHcec3-6078</strain>
    </source>
</reference>
<feature type="binding site" evidence="9">
    <location>
        <position position="347"/>
    </location>
    <ligand>
        <name>ATP</name>
        <dbReference type="ChEBI" id="CHEBI:30616"/>
    </ligand>
</feature>
<keyword evidence="7 8" id="KW-0143">Chaperone</keyword>
<dbReference type="GO" id="GO:0051082">
    <property type="term" value="F:unfolded protein binding"/>
    <property type="evidence" value="ECO:0007669"/>
    <property type="project" value="UniProtKB-UniRule"/>
</dbReference>
<dbReference type="GO" id="GO:0140662">
    <property type="term" value="F:ATP-dependent protein folding chaperone"/>
    <property type="evidence" value="ECO:0007669"/>
    <property type="project" value="InterPro"/>
</dbReference>
<feature type="binding site" evidence="9">
    <location>
        <position position="82"/>
    </location>
    <ligand>
        <name>ATP</name>
        <dbReference type="ChEBI" id="CHEBI:30616"/>
    </ligand>
</feature>
<evidence type="ECO:0000256" key="1">
    <source>
        <dbReference type="ARBA" id="ARBA00004496"/>
    </source>
</evidence>
<dbReference type="InterPro" id="IPR020568">
    <property type="entry name" value="Ribosomal_Su5_D2-typ_SF"/>
</dbReference>
<keyword evidence="4 8" id="KW-0547">Nucleotide-binding</keyword>
<dbReference type="PANTHER" id="PTHR11528">
    <property type="entry name" value="HEAT SHOCK PROTEIN 90 FAMILY MEMBER"/>
    <property type="match status" value="1"/>
</dbReference>
<dbReference type="PROSITE" id="PS00298">
    <property type="entry name" value="HSP90"/>
    <property type="match status" value="1"/>
</dbReference>
<feature type="region of interest" description="A; substrate-binding" evidence="8">
    <location>
        <begin position="1"/>
        <end position="347"/>
    </location>
</feature>
<feature type="binding site" evidence="9">
    <location>
        <position position="90"/>
    </location>
    <ligand>
        <name>ATP</name>
        <dbReference type="ChEBI" id="CHEBI:30616"/>
    </ligand>
</feature>
<evidence type="ECO:0000256" key="10">
    <source>
        <dbReference type="SAM" id="MobiDB-lite"/>
    </source>
</evidence>
<accession>A0A9D1HZV0</accession>
<dbReference type="InterPro" id="IPR036890">
    <property type="entry name" value="HATPase_C_sf"/>
</dbReference>
<comment type="caution">
    <text evidence="11">The sequence shown here is derived from an EMBL/GenBank/DDBJ whole genome shotgun (WGS) entry which is preliminary data.</text>
</comment>
<comment type="subunit">
    <text evidence="8">Homodimer.</text>
</comment>
<feature type="binding site" evidence="9">
    <location>
        <begin position="117"/>
        <end position="122"/>
    </location>
    <ligand>
        <name>ATP</name>
        <dbReference type="ChEBI" id="CHEBI:30616"/>
    </ligand>
</feature>
<evidence type="ECO:0000313" key="12">
    <source>
        <dbReference type="Proteomes" id="UP000824090"/>
    </source>
</evidence>
<dbReference type="Proteomes" id="UP000824090">
    <property type="component" value="Unassembled WGS sequence"/>
</dbReference>
<dbReference type="InterPro" id="IPR001404">
    <property type="entry name" value="Hsp90_fam"/>
</dbReference>
<feature type="binding site" evidence="9">
    <location>
        <position position="31"/>
    </location>
    <ligand>
        <name>ATP</name>
        <dbReference type="ChEBI" id="CHEBI:30616"/>
    </ligand>
</feature>
<dbReference type="Gene3D" id="3.30.565.10">
    <property type="entry name" value="Histidine kinase-like ATPase, C-terminal domain"/>
    <property type="match status" value="1"/>
</dbReference>
<dbReference type="Pfam" id="PF00183">
    <property type="entry name" value="HSP90"/>
    <property type="match status" value="1"/>
</dbReference>
<evidence type="ECO:0000256" key="9">
    <source>
        <dbReference type="PIRSR" id="PIRSR002583-1"/>
    </source>
</evidence>
<proteinExistence type="inferred from homology"/>
<comment type="similarity">
    <text evidence="2 8">Belongs to the heat shock protein 90 family.</text>
</comment>
<dbReference type="HAMAP" id="MF_00505">
    <property type="entry name" value="HSP90"/>
    <property type="match status" value="1"/>
</dbReference>
<dbReference type="Pfam" id="PF13589">
    <property type="entry name" value="HATPase_c_3"/>
    <property type="match status" value="1"/>
</dbReference>
<keyword evidence="3 8" id="KW-0963">Cytoplasm</keyword>
<dbReference type="GO" id="GO:0016887">
    <property type="term" value="F:ATP hydrolysis activity"/>
    <property type="evidence" value="ECO:0007669"/>
    <property type="project" value="InterPro"/>
</dbReference>
<feature type="binding site" evidence="9">
    <location>
        <position position="167"/>
    </location>
    <ligand>
        <name>ATP</name>
        <dbReference type="ChEBI" id="CHEBI:30616"/>
    </ligand>
</feature>
<dbReference type="GO" id="GO:0005524">
    <property type="term" value="F:ATP binding"/>
    <property type="evidence" value="ECO:0007669"/>
    <property type="project" value="UniProtKB-UniRule"/>
</dbReference>
<keyword evidence="5 8" id="KW-0067">ATP-binding</keyword>
<dbReference type="FunFam" id="3.30.565.10:FF:000009">
    <property type="entry name" value="Molecular chaperone HtpG"/>
    <property type="match status" value="1"/>
</dbReference>
<dbReference type="InterPro" id="IPR019805">
    <property type="entry name" value="Heat_shock_protein_90_CS"/>
</dbReference>
<dbReference type="CDD" id="cd16927">
    <property type="entry name" value="HATPase_Hsp90-like"/>
    <property type="match status" value="1"/>
</dbReference>
<evidence type="ECO:0000313" key="11">
    <source>
        <dbReference type="EMBL" id="HIU25152.1"/>
    </source>
</evidence>
<gene>
    <name evidence="8 11" type="primary">htpG</name>
    <name evidence="11" type="ORF">IAC50_01475</name>
</gene>
<feature type="region of interest" description="Disordered" evidence="10">
    <location>
        <begin position="495"/>
        <end position="517"/>
    </location>
</feature>
<name>A0A9D1HZV0_9FIRM</name>
<dbReference type="AlphaFoldDB" id="A0A9D1HZV0"/>
<feature type="compositionally biased region" description="Basic and acidic residues" evidence="10">
    <location>
        <begin position="505"/>
        <end position="517"/>
    </location>
</feature>
<feature type="binding site" evidence="9">
    <location>
        <begin position="97"/>
        <end position="98"/>
    </location>
    <ligand>
        <name>ATP</name>
        <dbReference type="ChEBI" id="CHEBI:30616"/>
    </ligand>
</feature>
<reference evidence="11" key="1">
    <citation type="submission" date="2020-10" db="EMBL/GenBank/DDBJ databases">
        <authorList>
            <person name="Gilroy R."/>
        </authorList>
    </citation>
    <scope>NUCLEOTIDE SEQUENCE</scope>
    <source>
        <strain evidence="11">ChiHcec3-6078</strain>
    </source>
</reference>
<evidence type="ECO:0000256" key="3">
    <source>
        <dbReference type="ARBA" id="ARBA00022490"/>
    </source>
</evidence>
<evidence type="ECO:0000256" key="2">
    <source>
        <dbReference type="ARBA" id="ARBA00008239"/>
    </source>
</evidence>
<dbReference type="PIRSF" id="PIRSF002583">
    <property type="entry name" value="Hsp90"/>
    <property type="match status" value="1"/>
</dbReference>
<dbReference type="EMBL" id="DVMP01000034">
    <property type="protein sequence ID" value="HIU25152.1"/>
    <property type="molecule type" value="Genomic_DNA"/>
</dbReference>
<organism evidence="11 12">
    <name type="scientific">Candidatus Allocopromorpha excrementigallinarum</name>
    <dbReference type="NCBI Taxonomy" id="2840742"/>
    <lineage>
        <taxon>Bacteria</taxon>
        <taxon>Bacillati</taxon>
        <taxon>Bacillota</taxon>
        <taxon>Clostridia</taxon>
        <taxon>Eubacteriales</taxon>
        <taxon>Eubacteriaceae</taxon>
        <taxon>Eubacteriaceae incertae sedis</taxon>
        <taxon>Candidatus Allocopromorpha</taxon>
    </lineage>
</organism>
<dbReference type="GO" id="GO:0005737">
    <property type="term" value="C:cytoplasm"/>
    <property type="evidence" value="ECO:0007669"/>
    <property type="project" value="UniProtKB-SubCell"/>
</dbReference>
<feature type="compositionally biased region" description="Acidic residues" evidence="10">
    <location>
        <begin position="495"/>
        <end position="504"/>
    </location>
</feature>
<sequence length="635" mass="73477">MAKKQFKAESKRLLDLMINSIYTHKEIFLRELISNASDAIDKLYYHSLTEGDTGVSRDDFSIRIETDKEKRTLTIKDNGMGMTKEELESNLGTIARSGSLDFKQEMEKKEDVDIIGQFGVGFYSAFMVSDKVTVLSRAYGEEKAYIWESSGADGYTVKEGEKEGCGTEITLELKADTEDENYSRFLEEYTIRDLVGKYSDYIRYPIQMMVEKQRIKEGDKDKKPEEREYETYSQLETLNSMVPLWKKNKSEIREEDYNSFYREKFYDFTDPVKVIHTDVEGVVSYTALLFIPGKAPYNYYTKDFEKGLQLYSSGVLIMDKCPDLLPDYFSFVRGLVDSQDLSLNISREMLQHDRQLKAIAQRLEKKIKSELVSMLNTDRDRYKEFFENFGLQIKYGMYEGFGANRDKLKDLVMFYSSEEKDLVTLSEYVSRMKEEQKYIYYASGESPEKIDKLPQTEVLKDRGYEILYLTDDVDEFALQVLHEFDGKEFKSVSSEDLDIEETAEEKEKAEKQSEESKDMLQYMKEALDGKVADVSLSQRLKTHPVCLTSKGELSIEMEKVLNSMPVDEKIKAERVLEINANHPILKALNKAYAEDKERLKMYAGLLYDQALLIEGLPVEDPVEFSNSICSLITEA</sequence>
<evidence type="ECO:0000256" key="8">
    <source>
        <dbReference type="HAMAP-Rule" id="MF_00505"/>
    </source>
</evidence>
<evidence type="ECO:0000256" key="4">
    <source>
        <dbReference type="ARBA" id="ARBA00022741"/>
    </source>
</evidence>
<keyword evidence="6 8" id="KW-0346">Stress response</keyword>
<dbReference type="InterPro" id="IPR020575">
    <property type="entry name" value="Hsp90_N"/>
</dbReference>
<dbReference type="Gene3D" id="3.30.230.80">
    <property type="match status" value="1"/>
</dbReference>
<evidence type="ECO:0000256" key="6">
    <source>
        <dbReference type="ARBA" id="ARBA00023016"/>
    </source>
</evidence>
<protein>
    <recommendedName>
        <fullName evidence="8">Chaperone protein HtpG</fullName>
    </recommendedName>
    <alternativeName>
        <fullName evidence="8">Heat shock protein HtpG</fullName>
    </alternativeName>
    <alternativeName>
        <fullName evidence="8">High temperature protein G</fullName>
    </alternativeName>
</protein>
<comment type="caution">
    <text evidence="8">Lacks conserved residue(s) required for the propagation of feature annotation.</text>
</comment>
<dbReference type="Gene3D" id="3.40.50.11260">
    <property type="match status" value="1"/>
</dbReference>
<comment type="function">
    <text evidence="8">Molecular chaperone. Has ATPase activity.</text>
</comment>